<dbReference type="Pfam" id="PF17131">
    <property type="entry name" value="LolA_like"/>
    <property type="match status" value="1"/>
</dbReference>
<name>A4C5A7_9GAMM</name>
<dbReference type="CDD" id="cd16329">
    <property type="entry name" value="LolA_like"/>
    <property type="match status" value="1"/>
</dbReference>
<sequence>MKIWFALLLLSTGLMFGANADEQGSAIAKERKIRDSGWGNSDAQMTMILSNAQGDKSERALRIKSLEVEGDGDKGLTIFDQPLDVKGTAFLNHSHVEGADDQWLWLPALKRVKRIASQNKSGPFMGSEFSYEDLSSFELGKYHFDFIEESEFEQQAVYILEQRPVDKYSGYSKQRVWLDKTHYRPLKVDYYDRKNSLLKTLILTDYHLYQDKFWRAHLLKMDNHQTKKQTILQTHQMNFDIGLVQSDFTEASLRRAR</sequence>
<dbReference type="STRING" id="87626.PTD2_04181"/>
<protein>
    <submittedName>
        <fullName evidence="3">Hyopothetical protein</fullName>
    </submittedName>
</protein>
<dbReference type="AlphaFoldDB" id="A4C5A7"/>
<comment type="caution">
    <text evidence="3">The sequence shown here is derived from an EMBL/GenBank/DDBJ whole genome shotgun (WGS) entry which is preliminary data.</text>
</comment>
<keyword evidence="1" id="KW-0732">Signal</keyword>
<feature type="signal peptide" evidence="1">
    <location>
        <begin position="1"/>
        <end position="20"/>
    </location>
</feature>
<feature type="chain" id="PRO_5002665703" evidence="1">
    <location>
        <begin position="21"/>
        <end position="257"/>
    </location>
</feature>
<evidence type="ECO:0000313" key="3">
    <source>
        <dbReference type="EMBL" id="EAR30739.1"/>
    </source>
</evidence>
<dbReference type="Gene3D" id="2.50.20.10">
    <property type="entry name" value="Lipoprotein localisation LolA/LolB/LppX"/>
    <property type="match status" value="1"/>
</dbReference>
<organism evidence="3 4">
    <name type="scientific">Pseudoalteromonas tunicata D2</name>
    <dbReference type="NCBI Taxonomy" id="87626"/>
    <lineage>
        <taxon>Bacteria</taxon>
        <taxon>Pseudomonadati</taxon>
        <taxon>Pseudomonadota</taxon>
        <taxon>Gammaproteobacteria</taxon>
        <taxon>Alteromonadales</taxon>
        <taxon>Pseudoalteromonadaceae</taxon>
        <taxon>Pseudoalteromonas</taxon>
    </lineage>
</organism>
<dbReference type="Proteomes" id="UP000006201">
    <property type="component" value="Unassembled WGS sequence"/>
</dbReference>
<feature type="domain" description="Uncharacterized protein TP-0789" evidence="2">
    <location>
        <begin position="73"/>
        <end position="255"/>
    </location>
</feature>
<dbReference type="RefSeq" id="WP_009837037.1">
    <property type="nucleotide sequence ID" value="NZ_AAOH01000001.1"/>
</dbReference>
<gene>
    <name evidence="3" type="ORF">PTD2_04181</name>
</gene>
<proteinExistence type="predicted"/>
<evidence type="ECO:0000256" key="1">
    <source>
        <dbReference type="SAM" id="SignalP"/>
    </source>
</evidence>
<dbReference type="EMBL" id="AAOH01000001">
    <property type="protein sequence ID" value="EAR30739.1"/>
    <property type="molecule type" value="Genomic_DNA"/>
</dbReference>
<reference evidence="3 4" key="1">
    <citation type="submission" date="2006-02" db="EMBL/GenBank/DDBJ databases">
        <authorList>
            <person name="Moran M.A."/>
            <person name="Kjelleberg S."/>
            <person name="Egan S."/>
            <person name="Saunders N."/>
            <person name="Thomas T."/>
            <person name="Ferriera S."/>
            <person name="Johnson J."/>
            <person name="Kravitz S."/>
            <person name="Halpern A."/>
            <person name="Remington K."/>
            <person name="Beeson K."/>
            <person name="Tran B."/>
            <person name="Rogers Y.-H."/>
            <person name="Friedman R."/>
            <person name="Venter J.C."/>
        </authorList>
    </citation>
    <scope>NUCLEOTIDE SEQUENCE [LARGE SCALE GENOMIC DNA]</scope>
    <source>
        <strain evidence="3 4">D2</strain>
    </source>
</reference>
<evidence type="ECO:0000259" key="2">
    <source>
        <dbReference type="Pfam" id="PF17131"/>
    </source>
</evidence>
<evidence type="ECO:0000313" key="4">
    <source>
        <dbReference type="Proteomes" id="UP000006201"/>
    </source>
</evidence>
<dbReference type="InterPro" id="IPR033399">
    <property type="entry name" value="TP_0789-like"/>
</dbReference>
<dbReference type="HOGENOM" id="CLU_074356_1_1_6"/>
<dbReference type="eggNOG" id="COG2834">
    <property type="taxonomic scope" value="Bacteria"/>
</dbReference>
<accession>A4C5A7</accession>
<keyword evidence="4" id="KW-1185">Reference proteome</keyword>
<dbReference type="OrthoDB" id="9803781at2"/>